<keyword evidence="3" id="KW-1185">Reference proteome</keyword>
<name>A0A9X2W0E4_9SPHN</name>
<dbReference type="Proteomes" id="UP001142648">
    <property type="component" value="Unassembled WGS sequence"/>
</dbReference>
<accession>A0A9X2W0E4</accession>
<dbReference type="EMBL" id="JAOAMV010000002">
    <property type="protein sequence ID" value="MCT2558412.1"/>
    <property type="molecule type" value="Genomic_DNA"/>
</dbReference>
<dbReference type="AlphaFoldDB" id="A0A9X2W0E4"/>
<comment type="caution">
    <text evidence="2">The sequence shown here is derived from an EMBL/GenBank/DDBJ whole genome shotgun (WGS) entry which is preliminary data.</text>
</comment>
<evidence type="ECO:0000313" key="2">
    <source>
        <dbReference type="EMBL" id="MCT2558412.1"/>
    </source>
</evidence>
<gene>
    <name evidence="2" type="ORF">N0B51_05405</name>
</gene>
<evidence type="ECO:0000313" key="3">
    <source>
        <dbReference type="Proteomes" id="UP001142648"/>
    </source>
</evidence>
<evidence type="ECO:0000259" key="1">
    <source>
        <dbReference type="Pfam" id="PF02464"/>
    </source>
</evidence>
<sequence>MTDGDDKAETLDGALPDALQRQAHRVLDLAHERKLSLATAESCTGGLLAALLTDVGGRGHVFDRGFVTYAEESKCDLLGVDPNAIDRVGAVSEDVARAMAEGAIARSDADVALSVTGFAGPGAPGDEEGLVHFACATRAGGCAHREEHFGAVGRAGVRIAALEVALAMMEDALHR</sequence>
<proteinExistence type="predicted"/>
<dbReference type="RefSeq" id="WP_259961224.1">
    <property type="nucleotide sequence ID" value="NZ_JAOAMV010000002.1"/>
</dbReference>
<feature type="domain" description="CinA C-terminal" evidence="1">
    <location>
        <begin position="22"/>
        <end position="172"/>
    </location>
</feature>
<dbReference type="InterPro" id="IPR036653">
    <property type="entry name" value="CinA-like_C"/>
</dbReference>
<organism evidence="2 3">
    <name type="scientific">Tsuneonella litorea</name>
    <dbReference type="NCBI Taxonomy" id="2976475"/>
    <lineage>
        <taxon>Bacteria</taxon>
        <taxon>Pseudomonadati</taxon>
        <taxon>Pseudomonadota</taxon>
        <taxon>Alphaproteobacteria</taxon>
        <taxon>Sphingomonadales</taxon>
        <taxon>Erythrobacteraceae</taxon>
        <taxon>Tsuneonella</taxon>
    </lineage>
</organism>
<dbReference type="Gene3D" id="3.90.950.20">
    <property type="entry name" value="CinA-like"/>
    <property type="match status" value="1"/>
</dbReference>
<reference evidence="2" key="1">
    <citation type="submission" date="2022-09" db="EMBL/GenBank/DDBJ databases">
        <title>The genome sequence of Tsuneonella sp. YG55.</title>
        <authorList>
            <person name="Liu Y."/>
        </authorList>
    </citation>
    <scope>NUCLEOTIDE SEQUENCE</scope>
    <source>
        <strain evidence="2">YG55</strain>
    </source>
</reference>
<dbReference type="Pfam" id="PF02464">
    <property type="entry name" value="CinA"/>
    <property type="match status" value="1"/>
</dbReference>
<protein>
    <submittedName>
        <fullName evidence="2">CinA family protein</fullName>
    </submittedName>
</protein>
<dbReference type="InterPro" id="IPR008136">
    <property type="entry name" value="CinA_C"/>
</dbReference>
<dbReference type="SUPFAM" id="SSF142433">
    <property type="entry name" value="CinA-like"/>
    <property type="match status" value="1"/>
</dbReference>
<dbReference type="NCBIfam" id="TIGR00199">
    <property type="entry name" value="PncC_domain"/>
    <property type="match status" value="1"/>
</dbReference>